<feature type="transmembrane region" description="Helical" evidence="8">
    <location>
        <begin position="17"/>
        <end position="44"/>
    </location>
</feature>
<feature type="transmembrane region" description="Helical" evidence="8">
    <location>
        <begin position="718"/>
        <end position="741"/>
    </location>
</feature>
<keyword evidence="5 8" id="KW-1133">Transmembrane helix</keyword>
<feature type="transmembrane region" description="Helical" evidence="8">
    <location>
        <begin position="774"/>
        <end position="792"/>
    </location>
</feature>
<dbReference type="PROSITE" id="PS50156">
    <property type="entry name" value="SSD"/>
    <property type="match status" value="1"/>
</dbReference>
<evidence type="ECO:0000256" key="5">
    <source>
        <dbReference type="ARBA" id="ARBA00022989"/>
    </source>
</evidence>
<dbReference type="InterPro" id="IPR000731">
    <property type="entry name" value="SSD"/>
</dbReference>
<dbReference type="EMBL" id="JAKKPZ010000015">
    <property type="protein sequence ID" value="KAI1713431.1"/>
    <property type="molecule type" value="Genomic_DNA"/>
</dbReference>
<dbReference type="PANTHER" id="PTHR10796">
    <property type="entry name" value="PATCHED-RELATED"/>
    <property type="match status" value="1"/>
</dbReference>
<accession>A0AAD4R3H2</accession>
<keyword evidence="4 8" id="KW-0812">Transmembrane</keyword>
<feature type="transmembrane region" description="Helical" evidence="8">
    <location>
        <begin position="358"/>
        <end position="381"/>
    </location>
</feature>
<evidence type="ECO:0000256" key="6">
    <source>
        <dbReference type="ARBA" id="ARBA00023136"/>
    </source>
</evidence>
<feature type="transmembrane region" description="Helical" evidence="8">
    <location>
        <begin position="431"/>
        <end position="455"/>
    </location>
</feature>
<keyword evidence="6 8" id="KW-0472">Membrane</keyword>
<dbReference type="GO" id="GO:0005886">
    <property type="term" value="C:plasma membrane"/>
    <property type="evidence" value="ECO:0007669"/>
    <property type="project" value="UniProtKB-SubCell"/>
</dbReference>
<feature type="domain" description="SSD" evidence="9">
    <location>
        <begin position="298"/>
        <end position="455"/>
    </location>
</feature>
<evidence type="ECO:0000256" key="2">
    <source>
        <dbReference type="ARBA" id="ARBA00005585"/>
    </source>
</evidence>
<dbReference type="SUPFAM" id="SSF82866">
    <property type="entry name" value="Multidrug efflux transporter AcrB transmembrane domain"/>
    <property type="match status" value="2"/>
</dbReference>
<dbReference type="InterPro" id="IPR051697">
    <property type="entry name" value="Patched_domain-protein"/>
</dbReference>
<feature type="transmembrane region" description="Helical" evidence="8">
    <location>
        <begin position="813"/>
        <end position="838"/>
    </location>
</feature>
<dbReference type="GO" id="GO:0006897">
    <property type="term" value="P:endocytosis"/>
    <property type="evidence" value="ECO:0007669"/>
    <property type="project" value="TreeGrafter"/>
</dbReference>
<dbReference type="AlphaFoldDB" id="A0AAD4R3H2"/>
<feature type="transmembrane region" description="Helical" evidence="8">
    <location>
        <begin position="850"/>
        <end position="872"/>
    </location>
</feature>
<evidence type="ECO:0000256" key="1">
    <source>
        <dbReference type="ARBA" id="ARBA00004651"/>
    </source>
</evidence>
<feature type="transmembrane region" description="Helical" evidence="8">
    <location>
        <begin position="328"/>
        <end position="351"/>
    </location>
</feature>
<sequence length="926" mass="105222">MRLNYVEKQLSTLFSKYIGIVICYPLAFFVIPIILTAFLCLGILRYSEAFIKDDILLYTPTNARARQELKELDELFYINDSSPYYAARRYDVKRTGFVIVTNENEEEDVLNPLVFQAAMHLWSVIQSFTIEDLYEKQIDYPSLCVKFPMSPEMSGLMKNVFTNFSSVEEQFCVSNPIVDMFKLLLTTEDYHNSISKLLSETLDEFSLKRLNDVIPLESTSLMSLLGGVAYEGQKISGAKAIMLPYALKHATSEEDKLAEKWELKLADYLLSFQSPVIRTSWWTYETLASEAKRDRDQLKNMLIPCFLTVSLYTIAVCCVFSWSHSRPWLALGGVVSSAMSIISSVGLLLLLQFKITSIVYAMPFIIFSVGVDNIFIILSSWRATSSEKSLDIRMSEIFSDAGVSITITSLTDLMSFGIGCLTPFPSVQIFCVYASVAVLFTYVYQLTFFISILYVTCAREMQHRNCVTMRKMKTSHEFNGPHKSEADVFSSILLATMFNQNHMFARFFYTRYTTLLLDSRAQIWILTAFTIYLVTACLGCTKLRLGLEPNNLLPDTSYGKESLELSEKYFPDHGCHLHVWMRNLSTIDLGNRRLWIVLNKEIQLYEHTEFTTSADSWLDVFLDYTHNKSGSYLAQDNFITLLKEFLSRPEFDKYNKDVILTSNMSQLEASRITVRLRYVGFENQTRAMHLFRRLADTGELTTKVFADFFLFAEQYDAIFPNTVSSILVAGGAVILVSLLLIPDPLAAFWVSFTIISINIGVLGFMSFLSVKLDFVSMITIVMSIGFCVDFNSHLAYNFVRGQNIDSTRRLRNALYIVGTPILQSASSTIIGVSFIASAESYIFRSFLKTMILVITLATIHGIVFLPVFLTILHKNKGTISCQNNSSSELKVCRITAEHISLPIQLLNVNTIRPTSHYTDINNALYL</sequence>
<keyword evidence="3" id="KW-1003">Cell membrane</keyword>
<evidence type="ECO:0000256" key="4">
    <source>
        <dbReference type="ARBA" id="ARBA00022692"/>
    </source>
</evidence>
<comment type="caution">
    <text evidence="10">The sequence shown here is derived from an EMBL/GenBank/DDBJ whole genome shotgun (WGS) entry which is preliminary data.</text>
</comment>
<evidence type="ECO:0000256" key="7">
    <source>
        <dbReference type="ARBA" id="ARBA00023180"/>
    </source>
</evidence>
<comment type="similarity">
    <text evidence="2">Belongs to the patched family.</text>
</comment>
<feature type="transmembrane region" description="Helical" evidence="8">
    <location>
        <begin position="301"/>
        <end position="322"/>
    </location>
</feature>
<dbReference type="GO" id="GO:0030659">
    <property type="term" value="C:cytoplasmic vesicle membrane"/>
    <property type="evidence" value="ECO:0007669"/>
    <property type="project" value="TreeGrafter"/>
</dbReference>
<name>A0AAD4R3H2_9BILA</name>
<evidence type="ECO:0000313" key="10">
    <source>
        <dbReference type="EMBL" id="KAI1713431.1"/>
    </source>
</evidence>
<keyword evidence="7" id="KW-0325">Glycoprotein</keyword>
<dbReference type="PANTHER" id="PTHR10796:SF181">
    <property type="entry name" value="SSD DOMAIN-CONTAINING PROTEIN"/>
    <property type="match status" value="1"/>
</dbReference>
<dbReference type="GO" id="GO:0018996">
    <property type="term" value="P:molting cycle, collagen and cuticulin-based cuticle"/>
    <property type="evidence" value="ECO:0007669"/>
    <property type="project" value="TreeGrafter"/>
</dbReference>
<protein>
    <submittedName>
        <fullName evidence="10">Patched family domain-containing protein</fullName>
    </submittedName>
</protein>
<evidence type="ECO:0000256" key="8">
    <source>
        <dbReference type="SAM" id="Phobius"/>
    </source>
</evidence>
<organism evidence="10 11">
    <name type="scientific">Ditylenchus destructor</name>
    <dbReference type="NCBI Taxonomy" id="166010"/>
    <lineage>
        <taxon>Eukaryota</taxon>
        <taxon>Metazoa</taxon>
        <taxon>Ecdysozoa</taxon>
        <taxon>Nematoda</taxon>
        <taxon>Chromadorea</taxon>
        <taxon>Rhabditida</taxon>
        <taxon>Tylenchina</taxon>
        <taxon>Tylenchomorpha</taxon>
        <taxon>Sphaerularioidea</taxon>
        <taxon>Anguinidae</taxon>
        <taxon>Anguininae</taxon>
        <taxon>Ditylenchus</taxon>
    </lineage>
</organism>
<reference evidence="10" key="1">
    <citation type="submission" date="2022-01" db="EMBL/GenBank/DDBJ databases">
        <title>Genome Sequence Resource for Two Populations of Ditylenchus destructor, the Migratory Endoparasitic Phytonematode.</title>
        <authorList>
            <person name="Zhang H."/>
            <person name="Lin R."/>
            <person name="Xie B."/>
        </authorList>
    </citation>
    <scope>NUCLEOTIDE SEQUENCE</scope>
    <source>
        <strain evidence="10">BazhouSP</strain>
    </source>
</reference>
<evidence type="ECO:0000259" key="9">
    <source>
        <dbReference type="PROSITE" id="PS50156"/>
    </source>
</evidence>
<gene>
    <name evidence="10" type="ORF">DdX_08945</name>
</gene>
<dbReference type="Proteomes" id="UP001201812">
    <property type="component" value="Unassembled WGS sequence"/>
</dbReference>
<feature type="transmembrane region" description="Helical" evidence="8">
    <location>
        <begin position="521"/>
        <end position="545"/>
    </location>
</feature>
<dbReference type="InterPro" id="IPR003392">
    <property type="entry name" value="PTHD_SSD"/>
</dbReference>
<proteinExistence type="inferred from homology"/>
<comment type="subcellular location">
    <subcellularLocation>
        <location evidence="1">Cell membrane</location>
        <topology evidence="1">Multi-pass membrane protein</topology>
    </subcellularLocation>
</comment>
<dbReference type="FunFam" id="1.20.1640.10:FF:000013">
    <property type="entry name" value="PaTched Related family"/>
    <property type="match status" value="1"/>
</dbReference>
<evidence type="ECO:0000313" key="11">
    <source>
        <dbReference type="Proteomes" id="UP001201812"/>
    </source>
</evidence>
<keyword evidence="11" id="KW-1185">Reference proteome</keyword>
<dbReference type="Gene3D" id="1.20.1640.10">
    <property type="entry name" value="Multidrug efflux transporter AcrB transmembrane domain"/>
    <property type="match status" value="2"/>
</dbReference>
<dbReference type="Pfam" id="PF02460">
    <property type="entry name" value="Patched"/>
    <property type="match status" value="1"/>
</dbReference>
<feature type="transmembrane region" description="Helical" evidence="8">
    <location>
        <begin position="748"/>
        <end position="768"/>
    </location>
</feature>
<evidence type="ECO:0000256" key="3">
    <source>
        <dbReference type="ARBA" id="ARBA00022475"/>
    </source>
</evidence>